<keyword evidence="2" id="KW-0472">Membrane</keyword>
<evidence type="ECO:0000313" key="4">
    <source>
        <dbReference type="Proteomes" id="UP001438707"/>
    </source>
</evidence>
<proteinExistence type="predicted"/>
<comment type="caution">
    <text evidence="3">The sequence shown here is derived from an EMBL/GenBank/DDBJ whole genome shotgun (WGS) entry which is preliminary data.</text>
</comment>
<accession>A0AAW1SCB9</accession>
<sequence>MALNTAAGRLQHRSRLAEGRNKGHCFWRQSMCQSRGKGRHPVCQVAAAPAAAVPSSIPGRWTGLITTVCSTLAALAAFATALILFVRPLLKRLEKLAEASEAASKSFEVASEQFEKACAMAQLDLPPAIESIERTSREFEELALHLRIMTGGKRKPSTPKAPPDPPESKENAKGEGATSGVLVGAAPSTPSRNSFQRVAQDVLALTQALEPAMNQWRQRINRIAASFEHANKNQVMARRQSHAEAASSKSSSISDPGKPAVSSDTSEADLQGQMVQSLVEDIGGTVSKAKDTMAAKADDQPMSPDTAASLIQEVVSKASTSVSTFMRSSMDADTAESSSPKAPSSFSGAAETADQIATEAGSLASSMDESDEAAEKKAELQDVSNRSKSAAKVFKALAVAEEATAAAAHASGALETAVAEARTEGPWFQRRQQNGAEDAEESSPNGKDSKHASAAKAA</sequence>
<keyword evidence="2" id="KW-1133">Transmembrane helix</keyword>
<name>A0AAW1SCB9_9CHLO</name>
<feature type="compositionally biased region" description="Low complexity" evidence="1">
    <location>
        <begin position="335"/>
        <end position="350"/>
    </location>
</feature>
<feature type="region of interest" description="Disordered" evidence="1">
    <location>
        <begin position="409"/>
        <end position="458"/>
    </location>
</feature>
<feature type="region of interest" description="Disordered" evidence="1">
    <location>
        <begin position="148"/>
        <end position="193"/>
    </location>
</feature>
<feature type="region of interest" description="Disordered" evidence="1">
    <location>
        <begin position="234"/>
        <end position="270"/>
    </location>
</feature>
<keyword evidence="2" id="KW-0812">Transmembrane</keyword>
<evidence type="ECO:0000256" key="1">
    <source>
        <dbReference type="SAM" id="MobiDB-lite"/>
    </source>
</evidence>
<evidence type="ECO:0000313" key="3">
    <source>
        <dbReference type="EMBL" id="KAK9843221.1"/>
    </source>
</evidence>
<protein>
    <submittedName>
        <fullName evidence="3">Uncharacterized protein</fullName>
    </submittedName>
</protein>
<evidence type="ECO:0000256" key="2">
    <source>
        <dbReference type="SAM" id="Phobius"/>
    </source>
</evidence>
<gene>
    <name evidence="3" type="ORF">WJX74_008858</name>
</gene>
<feature type="region of interest" description="Disordered" evidence="1">
    <location>
        <begin position="329"/>
        <end position="387"/>
    </location>
</feature>
<dbReference type="EMBL" id="JALJOS010000002">
    <property type="protein sequence ID" value="KAK9843221.1"/>
    <property type="molecule type" value="Genomic_DNA"/>
</dbReference>
<dbReference type="Proteomes" id="UP001438707">
    <property type="component" value="Unassembled WGS sequence"/>
</dbReference>
<organism evidence="3 4">
    <name type="scientific">Apatococcus lobatus</name>
    <dbReference type="NCBI Taxonomy" id="904363"/>
    <lineage>
        <taxon>Eukaryota</taxon>
        <taxon>Viridiplantae</taxon>
        <taxon>Chlorophyta</taxon>
        <taxon>core chlorophytes</taxon>
        <taxon>Trebouxiophyceae</taxon>
        <taxon>Chlorellales</taxon>
        <taxon>Chlorellaceae</taxon>
        <taxon>Apatococcus</taxon>
    </lineage>
</organism>
<keyword evidence="4" id="KW-1185">Reference proteome</keyword>
<reference evidence="3 4" key="1">
    <citation type="journal article" date="2024" name="Nat. Commun.">
        <title>Phylogenomics reveals the evolutionary origins of lichenization in chlorophyte algae.</title>
        <authorList>
            <person name="Puginier C."/>
            <person name="Libourel C."/>
            <person name="Otte J."/>
            <person name="Skaloud P."/>
            <person name="Haon M."/>
            <person name="Grisel S."/>
            <person name="Petersen M."/>
            <person name="Berrin J.G."/>
            <person name="Delaux P.M."/>
            <person name="Dal Grande F."/>
            <person name="Keller J."/>
        </authorList>
    </citation>
    <scope>NUCLEOTIDE SEQUENCE [LARGE SCALE GENOMIC DNA]</scope>
    <source>
        <strain evidence="3 4">SAG 2145</strain>
    </source>
</reference>
<feature type="transmembrane region" description="Helical" evidence="2">
    <location>
        <begin position="64"/>
        <end position="86"/>
    </location>
</feature>
<dbReference type="AlphaFoldDB" id="A0AAW1SCB9"/>
<feature type="compositionally biased region" description="Low complexity" evidence="1">
    <location>
        <begin position="243"/>
        <end position="254"/>
    </location>
</feature>